<name>A0ABR0Q6M5_GOSAR</name>
<proteinExistence type="predicted"/>
<protein>
    <submittedName>
        <fullName evidence="1">Uncharacterized protein</fullName>
    </submittedName>
</protein>
<gene>
    <name evidence="1" type="ORF">PVK06_010667</name>
</gene>
<sequence length="184" mass="20150">MATQQTYNPSYFTDELITNITELDPNLVGDTTVVGSEGPNIITGGYENLEIGATTGIGTKVDTAPVTAQVNGKRLALLLPRRLKGSTNVQKAKPKNHCFLQPPNEKKICDTRIPKSKLYNEAYVGEMVQVLPSTNLKTATSIENDIELDELFDAMANPITNGVLPTWPQKVKLQASQYLLLCFP</sequence>
<organism evidence="1 2">
    <name type="scientific">Gossypium arboreum</name>
    <name type="common">Tree cotton</name>
    <name type="synonym">Gossypium nanking</name>
    <dbReference type="NCBI Taxonomy" id="29729"/>
    <lineage>
        <taxon>Eukaryota</taxon>
        <taxon>Viridiplantae</taxon>
        <taxon>Streptophyta</taxon>
        <taxon>Embryophyta</taxon>
        <taxon>Tracheophyta</taxon>
        <taxon>Spermatophyta</taxon>
        <taxon>Magnoliopsida</taxon>
        <taxon>eudicotyledons</taxon>
        <taxon>Gunneridae</taxon>
        <taxon>Pentapetalae</taxon>
        <taxon>rosids</taxon>
        <taxon>malvids</taxon>
        <taxon>Malvales</taxon>
        <taxon>Malvaceae</taxon>
        <taxon>Malvoideae</taxon>
        <taxon>Gossypium</taxon>
    </lineage>
</organism>
<comment type="caution">
    <text evidence="1">The sequence shown here is derived from an EMBL/GenBank/DDBJ whole genome shotgun (WGS) entry which is preliminary data.</text>
</comment>
<dbReference type="Proteomes" id="UP001358586">
    <property type="component" value="Chromosome 4"/>
</dbReference>
<evidence type="ECO:0000313" key="2">
    <source>
        <dbReference type="Proteomes" id="UP001358586"/>
    </source>
</evidence>
<dbReference type="EMBL" id="JARKNE010000004">
    <property type="protein sequence ID" value="KAK5834985.1"/>
    <property type="molecule type" value="Genomic_DNA"/>
</dbReference>
<keyword evidence="2" id="KW-1185">Reference proteome</keyword>
<reference evidence="1 2" key="1">
    <citation type="submission" date="2023-03" db="EMBL/GenBank/DDBJ databases">
        <title>WGS of Gossypium arboreum.</title>
        <authorList>
            <person name="Yu D."/>
        </authorList>
    </citation>
    <scope>NUCLEOTIDE SEQUENCE [LARGE SCALE GENOMIC DNA]</scope>
    <source>
        <tissue evidence="1">Leaf</tissue>
    </source>
</reference>
<accession>A0ABR0Q6M5</accession>
<evidence type="ECO:0000313" key="1">
    <source>
        <dbReference type="EMBL" id="KAK5834985.1"/>
    </source>
</evidence>